<dbReference type="Pfam" id="PF01040">
    <property type="entry name" value="UbiA"/>
    <property type="match status" value="1"/>
</dbReference>
<protein>
    <submittedName>
        <fullName evidence="7">Decaprenyl-phosphate phosphoribosyltransferase</fullName>
        <ecNumber evidence="7">2.4.2.45</ecNumber>
    </submittedName>
</protein>
<dbReference type="PANTHER" id="PTHR42723:SF1">
    <property type="entry name" value="CHLOROPHYLL SYNTHASE, CHLOROPLASTIC"/>
    <property type="match status" value="1"/>
</dbReference>
<keyword evidence="3 6" id="KW-1133">Transmembrane helix</keyword>
<feature type="compositionally biased region" description="Low complexity" evidence="5">
    <location>
        <begin position="17"/>
        <end position="38"/>
    </location>
</feature>
<dbReference type="EMBL" id="QKYN01000173">
    <property type="protein sequence ID" value="RAG81204.1"/>
    <property type="molecule type" value="Genomic_DNA"/>
</dbReference>
<keyword evidence="7" id="KW-0808">Transferase</keyword>
<dbReference type="EC" id="2.4.2.45" evidence="7"/>
<organism evidence="7 8">
    <name type="scientific">Streptacidiphilus pinicola</name>
    <dbReference type="NCBI Taxonomy" id="2219663"/>
    <lineage>
        <taxon>Bacteria</taxon>
        <taxon>Bacillati</taxon>
        <taxon>Actinomycetota</taxon>
        <taxon>Actinomycetes</taxon>
        <taxon>Kitasatosporales</taxon>
        <taxon>Streptomycetaceae</taxon>
        <taxon>Streptacidiphilus</taxon>
    </lineage>
</organism>
<evidence type="ECO:0000256" key="1">
    <source>
        <dbReference type="ARBA" id="ARBA00004141"/>
    </source>
</evidence>
<keyword evidence="4 6" id="KW-0472">Membrane</keyword>
<dbReference type="InterPro" id="IPR000537">
    <property type="entry name" value="UbiA_prenyltransferase"/>
</dbReference>
<evidence type="ECO:0000256" key="5">
    <source>
        <dbReference type="SAM" id="MobiDB-lite"/>
    </source>
</evidence>
<evidence type="ECO:0000256" key="2">
    <source>
        <dbReference type="ARBA" id="ARBA00022692"/>
    </source>
</evidence>
<comment type="subcellular location">
    <subcellularLocation>
        <location evidence="1">Membrane</location>
        <topology evidence="1">Multi-pass membrane protein</topology>
    </subcellularLocation>
</comment>
<dbReference type="InterPro" id="IPR044878">
    <property type="entry name" value="UbiA_sf"/>
</dbReference>
<dbReference type="AlphaFoldDB" id="A0A2X0I8H5"/>
<dbReference type="GO" id="GO:0016765">
    <property type="term" value="F:transferase activity, transferring alkyl or aryl (other than methyl) groups"/>
    <property type="evidence" value="ECO:0007669"/>
    <property type="project" value="InterPro"/>
</dbReference>
<dbReference type="NCBIfam" id="NF008978">
    <property type="entry name" value="PRK12324.1-4"/>
    <property type="match status" value="1"/>
</dbReference>
<keyword evidence="7" id="KW-0328">Glycosyltransferase</keyword>
<dbReference type="GO" id="GO:0016020">
    <property type="term" value="C:membrane"/>
    <property type="evidence" value="ECO:0007669"/>
    <property type="project" value="UniProtKB-SubCell"/>
</dbReference>
<dbReference type="RefSeq" id="WP_111507133.1">
    <property type="nucleotide sequence ID" value="NZ_QKYN01000173.1"/>
</dbReference>
<feature type="region of interest" description="Disordered" evidence="5">
    <location>
        <begin position="1"/>
        <end position="44"/>
    </location>
</feature>
<proteinExistence type="predicted"/>
<evidence type="ECO:0000256" key="3">
    <source>
        <dbReference type="ARBA" id="ARBA00022989"/>
    </source>
</evidence>
<keyword evidence="2 6" id="KW-0812">Transmembrane</keyword>
<dbReference type="InterPro" id="IPR050475">
    <property type="entry name" value="Prenyltransferase_related"/>
</dbReference>
<evidence type="ECO:0000256" key="4">
    <source>
        <dbReference type="ARBA" id="ARBA00023136"/>
    </source>
</evidence>
<feature type="transmembrane region" description="Helical" evidence="6">
    <location>
        <begin position="209"/>
        <end position="225"/>
    </location>
</feature>
<gene>
    <name evidence="7" type="ORF">DN069_34185</name>
</gene>
<evidence type="ECO:0000313" key="8">
    <source>
        <dbReference type="Proteomes" id="UP000248889"/>
    </source>
</evidence>
<comment type="caution">
    <text evidence="7">The sequence shown here is derived from an EMBL/GenBank/DDBJ whole genome shotgun (WGS) entry which is preliminary data.</text>
</comment>
<accession>A0A2X0I8H5</accession>
<evidence type="ECO:0000313" key="7">
    <source>
        <dbReference type="EMBL" id="RAG81204.1"/>
    </source>
</evidence>
<feature type="transmembrane region" description="Helical" evidence="6">
    <location>
        <begin position="131"/>
        <end position="151"/>
    </location>
</feature>
<dbReference type="OrthoDB" id="9803632at2"/>
<feature type="transmembrane region" description="Helical" evidence="6">
    <location>
        <begin position="255"/>
        <end position="271"/>
    </location>
</feature>
<keyword evidence="8" id="KW-1185">Reference proteome</keyword>
<sequence length="332" mass="34582">MTGLRPGTAGFGPAGVPPAGGRVEPARPGAAQQVARAGRAGHPRAHGWVTARAVLRTTRPRQWPKNLLVLAAPLAAGSTGRDGRGPVDLALAVGAFTLAAASGYCVNDLADLERDRRHPAKRRRPLASGELTGTQGRVLAVVFALGALAAAAAVPGWGFSAVLAGYLLLSVCYSLALKHLPGVELAALASAFVLRAVGGAVAARIPPSGWFLLVCSLGALLVAAAKRAAEAELLGSAAAQHRPALAHYGPRRLRLLRTLLLAATVLAYLAWALGTGSGWHLLSTLPLLYALLRFDRLVSRDPVTRVEDLLLTDRRLVAAELLWLAAFLAPML</sequence>
<dbReference type="Gene3D" id="1.10.357.140">
    <property type="entry name" value="UbiA prenyltransferase"/>
    <property type="match status" value="1"/>
</dbReference>
<evidence type="ECO:0000256" key="6">
    <source>
        <dbReference type="SAM" id="Phobius"/>
    </source>
</evidence>
<name>A0A2X0I8H5_9ACTN</name>
<reference evidence="7 8" key="1">
    <citation type="submission" date="2018-06" db="EMBL/GenBank/DDBJ databases">
        <title>Streptacidiphilus pinicola sp. nov., isolated from pine grove soil.</title>
        <authorList>
            <person name="Roh S.G."/>
            <person name="Park S."/>
            <person name="Kim M.-K."/>
            <person name="Yun B.-R."/>
            <person name="Park J."/>
            <person name="Kim M.J."/>
            <person name="Kim Y.S."/>
            <person name="Kim S.B."/>
        </authorList>
    </citation>
    <scope>NUCLEOTIDE SEQUENCE [LARGE SCALE GENOMIC DNA]</scope>
    <source>
        <strain evidence="7 8">MMS16-CNU450</strain>
    </source>
</reference>
<dbReference type="Proteomes" id="UP000248889">
    <property type="component" value="Unassembled WGS sequence"/>
</dbReference>
<dbReference type="PANTHER" id="PTHR42723">
    <property type="entry name" value="CHLOROPHYLL SYNTHASE"/>
    <property type="match status" value="1"/>
</dbReference>
<dbReference type="GO" id="GO:0016757">
    <property type="term" value="F:glycosyltransferase activity"/>
    <property type="evidence" value="ECO:0007669"/>
    <property type="project" value="UniProtKB-KW"/>
</dbReference>